<dbReference type="PANTHER" id="PTHR47603:SF1">
    <property type="entry name" value="PPR CONTAINING-LIKE PROTEIN"/>
    <property type="match status" value="1"/>
</dbReference>
<dbReference type="OrthoDB" id="1878928at2759"/>
<dbReference type="EMBL" id="MNCJ02000330">
    <property type="protein sequence ID" value="KAF5765471.1"/>
    <property type="molecule type" value="Genomic_DNA"/>
</dbReference>
<evidence type="ECO:0000313" key="3">
    <source>
        <dbReference type="Proteomes" id="UP000215914"/>
    </source>
</evidence>
<name>A0A251V2C6_HELAN</name>
<dbReference type="OMA" id="LIRPMRQ"/>
<reference evidence="1 3" key="1">
    <citation type="journal article" date="2017" name="Nature">
        <title>The sunflower genome provides insights into oil metabolism, flowering and Asterid evolution.</title>
        <authorList>
            <person name="Badouin H."/>
            <person name="Gouzy J."/>
            <person name="Grassa C.J."/>
            <person name="Murat F."/>
            <person name="Staton S.E."/>
            <person name="Cottret L."/>
            <person name="Lelandais-Briere C."/>
            <person name="Owens G.L."/>
            <person name="Carrere S."/>
            <person name="Mayjonade B."/>
            <person name="Legrand L."/>
            <person name="Gill N."/>
            <person name="Kane N.C."/>
            <person name="Bowers J.E."/>
            <person name="Hubner S."/>
            <person name="Bellec A."/>
            <person name="Berard A."/>
            <person name="Berges H."/>
            <person name="Blanchet N."/>
            <person name="Boniface M.C."/>
            <person name="Brunel D."/>
            <person name="Catrice O."/>
            <person name="Chaidir N."/>
            <person name="Claudel C."/>
            <person name="Donnadieu C."/>
            <person name="Faraut T."/>
            <person name="Fievet G."/>
            <person name="Helmstetter N."/>
            <person name="King M."/>
            <person name="Knapp S.J."/>
            <person name="Lai Z."/>
            <person name="Le Paslier M.C."/>
            <person name="Lippi Y."/>
            <person name="Lorenzon L."/>
            <person name="Mandel J.R."/>
            <person name="Marage G."/>
            <person name="Marchand G."/>
            <person name="Marquand E."/>
            <person name="Bret-Mestries E."/>
            <person name="Morien E."/>
            <person name="Nambeesan S."/>
            <person name="Nguyen T."/>
            <person name="Pegot-Espagnet P."/>
            <person name="Pouilly N."/>
            <person name="Raftis F."/>
            <person name="Sallet E."/>
            <person name="Schiex T."/>
            <person name="Thomas J."/>
            <person name="Vandecasteele C."/>
            <person name="Vares D."/>
            <person name="Vear F."/>
            <person name="Vautrin S."/>
            <person name="Crespi M."/>
            <person name="Mangin B."/>
            <person name="Burke J.M."/>
            <person name="Salse J."/>
            <person name="Munos S."/>
            <person name="Vincourt P."/>
            <person name="Rieseberg L.H."/>
            <person name="Langlade N.B."/>
        </authorList>
    </citation>
    <scope>NUCLEOTIDE SEQUENCE [LARGE SCALE GENOMIC DNA]</scope>
    <source>
        <strain evidence="3">cv. SF193</strain>
        <tissue evidence="1">Leaves</tissue>
    </source>
</reference>
<keyword evidence="3" id="KW-1185">Reference proteome</keyword>
<protein>
    <submittedName>
        <fullName evidence="1">Tetratricopeptide-like helical domain superfamily</fullName>
    </submittedName>
</protein>
<dbReference type="Gene3D" id="1.25.40.10">
    <property type="entry name" value="Tetratricopeptide repeat domain"/>
    <property type="match status" value="1"/>
</dbReference>
<organism evidence="2 3">
    <name type="scientific">Helianthus annuus</name>
    <name type="common">Common sunflower</name>
    <dbReference type="NCBI Taxonomy" id="4232"/>
    <lineage>
        <taxon>Eukaryota</taxon>
        <taxon>Viridiplantae</taxon>
        <taxon>Streptophyta</taxon>
        <taxon>Embryophyta</taxon>
        <taxon>Tracheophyta</taxon>
        <taxon>Spermatophyta</taxon>
        <taxon>Magnoliopsida</taxon>
        <taxon>eudicotyledons</taxon>
        <taxon>Gunneridae</taxon>
        <taxon>Pentapetalae</taxon>
        <taxon>asterids</taxon>
        <taxon>campanulids</taxon>
        <taxon>Asterales</taxon>
        <taxon>Asteraceae</taxon>
        <taxon>Asteroideae</taxon>
        <taxon>Heliantheae alliance</taxon>
        <taxon>Heliantheae</taxon>
        <taxon>Helianthus</taxon>
    </lineage>
</organism>
<evidence type="ECO:0000313" key="2">
    <source>
        <dbReference type="EMBL" id="OTG28771.1"/>
    </source>
</evidence>
<sequence length="267" mass="30816">MSRSKAIIGLIRPMRQLIISRVSITSYEQNTMTRYHLHTPANVNHLHDRFNKQTTSHDVETMGKVKSAHVSKKVKISDFVSTLVDLDDSKESVYGALDAWVAEEQEFPIGRVKTALITLERKQQWHKVVQVIKWTLSKGQGVTVGTYGQLIRALDMDHRVEEANRLWVKKLSRDVQSIPWKVCDIIILVYYRNGMWKELVKLFKELESHGRKPPDRAIVRKVAESYEALGLVEEKDRVMEKYASLFKTRGRYGRNPGKEVAKSKISQ</sequence>
<dbReference type="EMBL" id="CM007893">
    <property type="protein sequence ID" value="OTG28771.1"/>
    <property type="molecule type" value="Genomic_DNA"/>
</dbReference>
<reference evidence="2" key="2">
    <citation type="submission" date="2017-02" db="EMBL/GenBank/DDBJ databases">
        <title>Sunflower complete genome.</title>
        <authorList>
            <person name="Langlade N."/>
            <person name="Munos S."/>
        </authorList>
    </citation>
    <scope>NUCLEOTIDE SEQUENCE [LARGE SCALE GENOMIC DNA]</scope>
    <source>
        <tissue evidence="2">Leaves</tissue>
    </source>
</reference>
<dbReference type="Proteomes" id="UP000215914">
    <property type="component" value="Chromosome 4"/>
</dbReference>
<dbReference type="AlphaFoldDB" id="A0A251V2C6"/>
<dbReference type="InterPro" id="IPR011990">
    <property type="entry name" value="TPR-like_helical_dom_sf"/>
</dbReference>
<evidence type="ECO:0000313" key="1">
    <source>
        <dbReference type="EMBL" id="KAF5765471.1"/>
    </source>
</evidence>
<proteinExistence type="predicted"/>
<dbReference type="PANTHER" id="PTHR47603">
    <property type="entry name" value="PPR CONTAINING-LIKE PROTEIN"/>
    <property type="match status" value="1"/>
</dbReference>
<gene>
    <name evidence="2" type="ORF">HannXRQ_Chr04g0114961</name>
    <name evidence="1" type="ORF">HanXRQr2_Chr15g0704131</name>
</gene>
<dbReference type="Gramene" id="mRNA:HanXRQr2_Chr15g0704131">
    <property type="protein sequence ID" value="CDS:HanXRQr2_Chr15g0704131.1"/>
    <property type="gene ID" value="HanXRQr2_Chr15g0704131"/>
</dbReference>
<accession>A0A251V2C6</accession>
<reference evidence="1" key="3">
    <citation type="submission" date="2020-06" db="EMBL/GenBank/DDBJ databases">
        <title>Helianthus annuus Genome sequencing and assembly Release 2.</title>
        <authorList>
            <person name="Gouzy J."/>
            <person name="Langlade N."/>
            <person name="Munos S."/>
        </authorList>
    </citation>
    <scope>NUCLEOTIDE SEQUENCE</scope>
    <source>
        <tissue evidence="1">Leaves</tissue>
    </source>
</reference>
<dbReference type="InParanoid" id="A0A251V2C6"/>